<organism evidence="4 5">
    <name type="scientific">Taphrina deformans (strain PYCC 5710 / ATCC 11124 / CBS 356.35 / IMI 108563 / JCM 9778 / NBRC 8474)</name>
    <name type="common">Peach leaf curl fungus</name>
    <name type="synonym">Lalaria deformans</name>
    <dbReference type="NCBI Taxonomy" id="1097556"/>
    <lineage>
        <taxon>Eukaryota</taxon>
        <taxon>Fungi</taxon>
        <taxon>Dikarya</taxon>
        <taxon>Ascomycota</taxon>
        <taxon>Taphrinomycotina</taxon>
        <taxon>Taphrinomycetes</taxon>
        <taxon>Taphrinales</taxon>
        <taxon>Taphrinaceae</taxon>
        <taxon>Taphrina</taxon>
    </lineage>
</organism>
<dbReference type="eggNOG" id="KOG1110">
    <property type="taxonomic scope" value="Eukaryota"/>
</dbReference>
<feature type="chain" id="PRO_5004373340" description="Cytochrome b5 heme-binding domain-containing protein" evidence="2">
    <location>
        <begin position="25"/>
        <end position="171"/>
    </location>
</feature>
<dbReference type="PANTHER" id="PTHR10281:SF76">
    <property type="entry name" value="CALCUTTA CUP-RELATED"/>
    <property type="match status" value="1"/>
</dbReference>
<dbReference type="SUPFAM" id="SSF55856">
    <property type="entry name" value="Cytochrome b5-like heme/steroid binding domain"/>
    <property type="match status" value="1"/>
</dbReference>
<dbReference type="GO" id="GO:0012505">
    <property type="term" value="C:endomembrane system"/>
    <property type="evidence" value="ECO:0007669"/>
    <property type="project" value="TreeGrafter"/>
</dbReference>
<dbReference type="PANTHER" id="PTHR10281">
    <property type="entry name" value="MEMBRANE-ASSOCIATED PROGESTERONE RECEPTOR COMPONENT-RELATED"/>
    <property type="match status" value="1"/>
</dbReference>
<dbReference type="InterPro" id="IPR050577">
    <property type="entry name" value="MAPR/NEUFC/NENF-like"/>
</dbReference>
<feature type="domain" description="Cytochrome b5 heme-binding" evidence="3">
    <location>
        <begin position="52"/>
        <end position="148"/>
    </location>
</feature>
<sequence>MSVVVVTAILALLASLGFSKYTHGNYTFNYAYPPQYTNARYWLQQLKGPVNLTEAELATFDGSHGKPIYVAVNGSVYDVSASPDLYGPGGSYAFFSGKDGARAYITGCFSTDLTHDLRGVPKEEWIELVAWKLFYETHAKYFKVGTVHHPPIDPRIPPPAPCKTMLAVLEA</sequence>
<protein>
    <recommendedName>
        <fullName evidence="3">Cytochrome b5 heme-binding domain-containing protein</fullName>
    </recommendedName>
</protein>
<accession>R4XKT0</accession>
<dbReference type="InterPro" id="IPR036400">
    <property type="entry name" value="Cyt_B5-like_heme/steroid_sf"/>
</dbReference>
<dbReference type="Pfam" id="PF00173">
    <property type="entry name" value="Cyt-b5"/>
    <property type="match status" value="1"/>
</dbReference>
<dbReference type="VEuPathDB" id="FungiDB:TAPDE_004264"/>
<keyword evidence="2" id="KW-0732">Signal</keyword>
<evidence type="ECO:0000256" key="1">
    <source>
        <dbReference type="ARBA" id="ARBA00038357"/>
    </source>
</evidence>
<dbReference type="STRING" id="1097556.R4XKT0"/>
<dbReference type="GO" id="GO:0016020">
    <property type="term" value="C:membrane"/>
    <property type="evidence" value="ECO:0007669"/>
    <property type="project" value="TreeGrafter"/>
</dbReference>
<dbReference type="InterPro" id="IPR001199">
    <property type="entry name" value="Cyt_B5-like_heme/steroid-bd"/>
</dbReference>
<evidence type="ECO:0000259" key="3">
    <source>
        <dbReference type="SMART" id="SM01117"/>
    </source>
</evidence>
<dbReference type="Proteomes" id="UP000013776">
    <property type="component" value="Unassembled WGS sequence"/>
</dbReference>
<comment type="similarity">
    <text evidence="1">Belongs to the cytochrome b5 family. MAPR subfamily.</text>
</comment>
<dbReference type="AlphaFoldDB" id="R4XKT0"/>
<evidence type="ECO:0000313" key="5">
    <source>
        <dbReference type="Proteomes" id="UP000013776"/>
    </source>
</evidence>
<reference evidence="4 5" key="1">
    <citation type="journal article" date="2013" name="MBio">
        <title>Genome sequencing of the plant pathogen Taphrina deformans, the causal agent of peach leaf curl.</title>
        <authorList>
            <person name="Cisse O.H."/>
            <person name="Almeida J.M.G.C.F."/>
            <person name="Fonseca A."/>
            <person name="Kumar A.A."/>
            <person name="Salojaervi J."/>
            <person name="Overmyer K."/>
            <person name="Hauser P.M."/>
            <person name="Pagni M."/>
        </authorList>
    </citation>
    <scope>NUCLEOTIDE SEQUENCE [LARGE SCALE GENOMIC DNA]</scope>
    <source>
        <strain evidence="5">PYCC 5710 / ATCC 11124 / CBS 356.35 / IMI 108563 / JCM 9778 / NBRC 8474</strain>
    </source>
</reference>
<gene>
    <name evidence="4" type="ORF">TAPDE_004264</name>
</gene>
<proteinExistence type="inferred from homology"/>
<evidence type="ECO:0000256" key="2">
    <source>
        <dbReference type="SAM" id="SignalP"/>
    </source>
</evidence>
<evidence type="ECO:0000313" key="4">
    <source>
        <dbReference type="EMBL" id="CCG83924.1"/>
    </source>
</evidence>
<dbReference type="SMART" id="SM01117">
    <property type="entry name" value="Cyt-b5"/>
    <property type="match status" value="1"/>
</dbReference>
<dbReference type="EMBL" id="CAHR02000189">
    <property type="protein sequence ID" value="CCG83924.1"/>
    <property type="molecule type" value="Genomic_DNA"/>
</dbReference>
<keyword evidence="5" id="KW-1185">Reference proteome</keyword>
<feature type="signal peptide" evidence="2">
    <location>
        <begin position="1"/>
        <end position="24"/>
    </location>
</feature>
<comment type="caution">
    <text evidence="4">The sequence shown here is derived from an EMBL/GenBank/DDBJ whole genome shotgun (WGS) entry which is preliminary data.</text>
</comment>
<dbReference type="OrthoDB" id="10257697at2759"/>
<dbReference type="Gene3D" id="3.10.120.10">
    <property type="entry name" value="Cytochrome b5-like heme/steroid binding domain"/>
    <property type="match status" value="1"/>
</dbReference>
<name>R4XKT0_TAPDE</name>